<reference evidence="3" key="1">
    <citation type="journal article" date="2019" name="Int. J. Syst. Evol. Microbiol.">
        <title>The Global Catalogue of Microorganisms (GCM) 10K type strain sequencing project: providing services to taxonomists for standard genome sequencing and annotation.</title>
        <authorList>
            <consortium name="The Broad Institute Genomics Platform"/>
            <consortium name="The Broad Institute Genome Sequencing Center for Infectious Disease"/>
            <person name="Wu L."/>
            <person name="Ma J."/>
        </authorList>
    </citation>
    <scope>NUCLEOTIDE SEQUENCE [LARGE SCALE GENOMIC DNA]</scope>
    <source>
        <strain evidence="3">CCUG 50353</strain>
    </source>
</reference>
<feature type="transmembrane region" description="Helical" evidence="1">
    <location>
        <begin position="6"/>
        <end position="26"/>
    </location>
</feature>
<feature type="transmembrane region" description="Helical" evidence="1">
    <location>
        <begin position="68"/>
        <end position="86"/>
    </location>
</feature>
<protein>
    <submittedName>
        <fullName evidence="2">DUF3397 domain-containing protein</fullName>
    </submittedName>
</protein>
<keyword evidence="3" id="KW-1185">Reference proteome</keyword>
<keyword evidence="1" id="KW-0812">Transmembrane</keyword>
<feature type="transmembrane region" description="Helical" evidence="1">
    <location>
        <begin position="98"/>
        <end position="120"/>
    </location>
</feature>
<feature type="transmembrane region" description="Helical" evidence="1">
    <location>
        <begin position="38"/>
        <end position="56"/>
    </location>
</feature>
<dbReference type="RefSeq" id="WP_378140645.1">
    <property type="nucleotide sequence ID" value="NZ_JBHSEF010000011.1"/>
</dbReference>
<name>A0ABV8UST1_9BACL</name>
<evidence type="ECO:0000313" key="3">
    <source>
        <dbReference type="Proteomes" id="UP001595733"/>
    </source>
</evidence>
<evidence type="ECO:0000313" key="2">
    <source>
        <dbReference type="EMBL" id="MFC4354362.1"/>
    </source>
</evidence>
<dbReference type="InterPro" id="IPR024515">
    <property type="entry name" value="DUF3397"/>
</dbReference>
<keyword evidence="1" id="KW-0472">Membrane</keyword>
<comment type="caution">
    <text evidence="2">The sequence shown here is derived from an EMBL/GenBank/DDBJ whole genome shotgun (WGS) entry which is preliminary data.</text>
</comment>
<sequence>MNTIESILSVFIIFPVLVFIIVWFIGKMMGIRKKRRTGLAADITTIALFFAVAIVYDSLSFPNVMTNLLLFLVLIAIILVIVLWKNKSDVGPRVIFRLLWRIYFLVLSILYFLGWVFGIFQSITEYVSG</sequence>
<dbReference type="Proteomes" id="UP001595733">
    <property type="component" value="Unassembled WGS sequence"/>
</dbReference>
<gene>
    <name evidence="2" type="ORF">ACFO0S_04640</name>
</gene>
<dbReference type="EMBL" id="JBHSEF010000011">
    <property type="protein sequence ID" value="MFC4354362.1"/>
    <property type="molecule type" value="Genomic_DNA"/>
</dbReference>
<accession>A0ABV8UST1</accession>
<proteinExistence type="predicted"/>
<keyword evidence="1" id="KW-1133">Transmembrane helix</keyword>
<organism evidence="2 3">
    <name type="scientific">Chryseomicrobium palamuruense</name>
    <dbReference type="NCBI Taxonomy" id="682973"/>
    <lineage>
        <taxon>Bacteria</taxon>
        <taxon>Bacillati</taxon>
        <taxon>Bacillota</taxon>
        <taxon>Bacilli</taxon>
        <taxon>Bacillales</taxon>
        <taxon>Caryophanaceae</taxon>
        <taxon>Chryseomicrobium</taxon>
    </lineage>
</organism>
<dbReference type="Pfam" id="PF11877">
    <property type="entry name" value="DUF3397"/>
    <property type="match status" value="1"/>
</dbReference>
<evidence type="ECO:0000256" key="1">
    <source>
        <dbReference type="SAM" id="Phobius"/>
    </source>
</evidence>